<evidence type="ECO:0000259" key="7">
    <source>
        <dbReference type="Pfam" id="PF00892"/>
    </source>
</evidence>
<evidence type="ECO:0000256" key="1">
    <source>
        <dbReference type="ARBA" id="ARBA00004141"/>
    </source>
</evidence>
<dbReference type="EMBL" id="JAJHNU010000004">
    <property type="protein sequence ID" value="MDN4122482.1"/>
    <property type="molecule type" value="Genomic_DNA"/>
</dbReference>
<sequence>MPRASPASATLTNDSWHAYAYAFLGVAIFSFTLPMSRLAVAEYNPWLLAMLRGAIGGSAAAVILLCTRSRFPNQAEWRNILIACSGLILGWPLLSNLALQTVPSSQAAVLIGTIPFFTALFASFHSGQRLSARFWGWCILGTLLVLTYALHSSGWSVHKGHLYLLLGSAFSGVGYAYGGLVAKTLSGWRTICWCQAISLPLTIPVSIYLTSDMPELPSPSATGAMLYLALMSSLFGFFPWYKAMAIGNVAKIGQVQLLQPFMAIVISALWLQEQVSLLTWGSCLLIVLIIAASRKS</sequence>
<keyword evidence="9" id="KW-1185">Reference proteome</keyword>
<proteinExistence type="inferred from homology"/>
<dbReference type="PANTHER" id="PTHR32322">
    <property type="entry name" value="INNER MEMBRANE TRANSPORTER"/>
    <property type="match status" value="1"/>
</dbReference>
<comment type="subcellular location">
    <subcellularLocation>
        <location evidence="1">Membrane</location>
        <topology evidence="1">Multi-pass membrane protein</topology>
    </subcellularLocation>
</comment>
<gene>
    <name evidence="8" type="ORF">LMS43_14395</name>
</gene>
<evidence type="ECO:0000256" key="2">
    <source>
        <dbReference type="ARBA" id="ARBA00007362"/>
    </source>
</evidence>
<accession>A0ABT8EME9</accession>
<feature type="domain" description="EamA" evidence="7">
    <location>
        <begin position="159"/>
        <end position="290"/>
    </location>
</feature>
<evidence type="ECO:0000256" key="5">
    <source>
        <dbReference type="ARBA" id="ARBA00023136"/>
    </source>
</evidence>
<protein>
    <submittedName>
        <fullName evidence="8">DMT family transporter</fullName>
    </submittedName>
</protein>
<dbReference type="InterPro" id="IPR037185">
    <property type="entry name" value="EmrE-like"/>
</dbReference>
<keyword evidence="3 6" id="KW-0812">Transmembrane</keyword>
<dbReference type="RefSeq" id="WP_266123302.1">
    <property type="nucleotide sequence ID" value="NZ_JAJHNU010000004.1"/>
</dbReference>
<reference evidence="8" key="1">
    <citation type="submission" date="2021-11" db="EMBL/GenBank/DDBJ databases">
        <title>Draft genome sequence of Alcaligenes endophyticus type strain CCUG 75668T.</title>
        <authorList>
            <person name="Salva-Serra F."/>
            <person name="Duran R.E."/>
            <person name="Seeger M."/>
            <person name="Moore E.R.B."/>
            <person name="Jaen-Luchoro D."/>
        </authorList>
    </citation>
    <scope>NUCLEOTIDE SEQUENCE</scope>
    <source>
        <strain evidence="8">CCUG 75668</strain>
    </source>
</reference>
<evidence type="ECO:0000256" key="6">
    <source>
        <dbReference type="SAM" id="Phobius"/>
    </source>
</evidence>
<feature type="transmembrane region" description="Helical" evidence="6">
    <location>
        <begin position="79"/>
        <end position="99"/>
    </location>
</feature>
<feature type="transmembrane region" description="Helical" evidence="6">
    <location>
        <begin position="277"/>
        <end position="293"/>
    </location>
</feature>
<organism evidence="8 9">
    <name type="scientific">Alcaligenes endophyticus</name>
    <dbReference type="NCBI Taxonomy" id="1929088"/>
    <lineage>
        <taxon>Bacteria</taxon>
        <taxon>Pseudomonadati</taxon>
        <taxon>Pseudomonadota</taxon>
        <taxon>Betaproteobacteria</taxon>
        <taxon>Burkholderiales</taxon>
        <taxon>Alcaligenaceae</taxon>
        <taxon>Alcaligenes</taxon>
    </lineage>
</organism>
<evidence type="ECO:0000256" key="3">
    <source>
        <dbReference type="ARBA" id="ARBA00022692"/>
    </source>
</evidence>
<dbReference type="Pfam" id="PF00892">
    <property type="entry name" value="EamA"/>
    <property type="match status" value="2"/>
</dbReference>
<feature type="transmembrane region" description="Helical" evidence="6">
    <location>
        <begin position="134"/>
        <end position="154"/>
    </location>
</feature>
<comment type="similarity">
    <text evidence="2">Belongs to the EamA transporter family.</text>
</comment>
<evidence type="ECO:0000256" key="4">
    <source>
        <dbReference type="ARBA" id="ARBA00022989"/>
    </source>
</evidence>
<keyword evidence="4 6" id="KW-1133">Transmembrane helix</keyword>
<comment type="caution">
    <text evidence="8">The sequence shown here is derived from an EMBL/GenBank/DDBJ whole genome shotgun (WGS) entry which is preliminary data.</text>
</comment>
<evidence type="ECO:0000313" key="9">
    <source>
        <dbReference type="Proteomes" id="UP001168613"/>
    </source>
</evidence>
<dbReference type="SUPFAM" id="SSF103481">
    <property type="entry name" value="Multidrug resistance efflux transporter EmrE"/>
    <property type="match status" value="2"/>
</dbReference>
<feature type="transmembrane region" description="Helical" evidence="6">
    <location>
        <begin position="253"/>
        <end position="271"/>
    </location>
</feature>
<dbReference type="InterPro" id="IPR000620">
    <property type="entry name" value="EamA_dom"/>
</dbReference>
<dbReference type="Proteomes" id="UP001168613">
    <property type="component" value="Unassembled WGS sequence"/>
</dbReference>
<name>A0ABT8EME9_9BURK</name>
<dbReference type="PANTHER" id="PTHR32322:SF2">
    <property type="entry name" value="EAMA DOMAIN-CONTAINING PROTEIN"/>
    <property type="match status" value="1"/>
</dbReference>
<keyword evidence="5 6" id="KW-0472">Membrane</keyword>
<feature type="transmembrane region" description="Helical" evidence="6">
    <location>
        <begin position="160"/>
        <end position="178"/>
    </location>
</feature>
<feature type="transmembrane region" description="Helical" evidence="6">
    <location>
        <begin position="46"/>
        <end position="67"/>
    </location>
</feature>
<feature type="transmembrane region" description="Helical" evidence="6">
    <location>
        <begin position="21"/>
        <end position="40"/>
    </location>
</feature>
<dbReference type="InterPro" id="IPR050638">
    <property type="entry name" value="AA-Vitamin_Transporters"/>
</dbReference>
<evidence type="ECO:0000313" key="8">
    <source>
        <dbReference type="EMBL" id="MDN4122482.1"/>
    </source>
</evidence>
<feature type="transmembrane region" description="Helical" evidence="6">
    <location>
        <begin position="190"/>
        <end position="209"/>
    </location>
</feature>
<feature type="domain" description="EamA" evidence="7">
    <location>
        <begin position="18"/>
        <end position="143"/>
    </location>
</feature>
<feature type="transmembrane region" description="Helical" evidence="6">
    <location>
        <begin position="221"/>
        <end position="241"/>
    </location>
</feature>
<feature type="transmembrane region" description="Helical" evidence="6">
    <location>
        <begin position="105"/>
        <end position="122"/>
    </location>
</feature>